<dbReference type="Pfam" id="PF01618">
    <property type="entry name" value="MotA_ExbB"/>
    <property type="match status" value="1"/>
</dbReference>
<evidence type="ECO:0000256" key="2">
    <source>
        <dbReference type="ARBA" id="ARBA00022475"/>
    </source>
</evidence>
<dbReference type="EMBL" id="JQED01000005">
    <property type="protein sequence ID" value="KGJ94391.1"/>
    <property type="molecule type" value="Genomic_DNA"/>
</dbReference>
<evidence type="ECO:0000313" key="10">
    <source>
        <dbReference type="Proteomes" id="UP000029843"/>
    </source>
</evidence>
<protein>
    <submittedName>
        <fullName evidence="9">MotA/TolQ/ExbB proton channel</fullName>
    </submittedName>
</protein>
<keyword evidence="6" id="KW-0653">Protein transport</keyword>
<accession>A0A099KUZ7</accession>
<keyword evidence="4 7" id="KW-1133">Transmembrane helix</keyword>
<gene>
    <name evidence="9" type="ORF">ND2E_1580</name>
</gene>
<organism evidence="9 10">
    <name type="scientific">Colwellia psychrerythraea</name>
    <name type="common">Vibrio psychroerythus</name>
    <dbReference type="NCBI Taxonomy" id="28229"/>
    <lineage>
        <taxon>Bacteria</taxon>
        <taxon>Pseudomonadati</taxon>
        <taxon>Pseudomonadota</taxon>
        <taxon>Gammaproteobacteria</taxon>
        <taxon>Alteromonadales</taxon>
        <taxon>Colwelliaceae</taxon>
        <taxon>Colwellia</taxon>
    </lineage>
</organism>
<proteinExistence type="inferred from homology"/>
<name>A0A099KUZ7_COLPS</name>
<dbReference type="OrthoDB" id="6402327at2"/>
<sequence length="130" mass="14370">MLLNAWLPEELITGGTVLWLIIALALFCYSLLFEAFYCCYTNIRLSWLKSWLKPLHALVSALPLLGLLGTIIGLLDTFSVLSHNSSMSISDAISKALLTTQAGLLVSIPAMVMLWKLQTMVEKMDDNHAS</sequence>
<keyword evidence="6" id="KW-0813">Transport</keyword>
<reference evidence="9 10" key="1">
    <citation type="submission" date="2014-08" db="EMBL/GenBank/DDBJ databases">
        <title>Genomic and Phenotypic Diversity of Colwellia psychrerythraea strains from Disparate Marine Basins.</title>
        <authorList>
            <person name="Techtmann S.M."/>
            <person name="Stelling S.C."/>
            <person name="Utturkar S.M."/>
            <person name="Alshibli N."/>
            <person name="Harris A."/>
            <person name="Brown S.D."/>
            <person name="Hazen T.C."/>
        </authorList>
    </citation>
    <scope>NUCLEOTIDE SEQUENCE [LARGE SCALE GENOMIC DNA]</scope>
    <source>
        <strain evidence="9 10">ND2E</strain>
    </source>
</reference>
<keyword evidence="2" id="KW-1003">Cell membrane</keyword>
<keyword evidence="5 7" id="KW-0472">Membrane</keyword>
<evidence type="ECO:0000313" key="9">
    <source>
        <dbReference type="EMBL" id="KGJ94391.1"/>
    </source>
</evidence>
<dbReference type="InterPro" id="IPR002898">
    <property type="entry name" value="MotA_ExbB_proton_chnl"/>
</dbReference>
<comment type="caution">
    <text evidence="9">The sequence shown here is derived from an EMBL/GenBank/DDBJ whole genome shotgun (WGS) entry which is preliminary data.</text>
</comment>
<dbReference type="Proteomes" id="UP000029843">
    <property type="component" value="Unassembled WGS sequence"/>
</dbReference>
<dbReference type="AlphaFoldDB" id="A0A099KUZ7"/>
<dbReference type="GO" id="GO:0017038">
    <property type="term" value="P:protein import"/>
    <property type="evidence" value="ECO:0007669"/>
    <property type="project" value="TreeGrafter"/>
</dbReference>
<keyword evidence="3 7" id="KW-0812">Transmembrane</keyword>
<evidence type="ECO:0000256" key="6">
    <source>
        <dbReference type="RuleBase" id="RU004057"/>
    </source>
</evidence>
<feature type="transmembrane region" description="Helical" evidence="7">
    <location>
        <begin position="95"/>
        <end position="115"/>
    </location>
</feature>
<evidence type="ECO:0000259" key="8">
    <source>
        <dbReference type="Pfam" id="PF01618"/>
    </source>
</evidence>
<dbReference type="RefSeq" id="WP_033092356.1">
    <property type="nucleotide sequence ID" value="NZ_JQED01000005.1"/>
</dbReference>
<evidence type="ECO:0000256" key="7">
    <source>
        <dbReference type="SAM" id="Phobius"/>
    </source>
</evidence>
<dbReference type="GO" id="GO:0005886">
    <property type="term" value="C:plasma membrane"/>
    <property type="evidence" value="ECO:0007669"/>
    <property type="project" value="UniProtKB-SubCell"/>
</dbReference>
<evidence type="ECO:0000256" key="5">
    <source>
        <dbReference type="ARBA" id="ARBA00023136"/>
    </source>
</evidence>
<dbReference type="InterPro" id="IPR050790">
    <property type="entry name" value="ExbB/TolQ_transport"/>
</dbReference>
<feature type="transmembrane region" description="Helical" evidence="7">
    <location>
        <begin position="17"/>
        <end position="43"/>
    </location>
</feature>
<comment type="subcellular location">
    <subcellularLocation>
        <location evidence="1">Cell membrane</location>
        <topology evidence="1">Multi-pass membrane protein</topology>
    </subcellularLocation>
    <subcellularLocation>
        <location evidence="6">Membrane</location>
        <topology evidence="6">Multi-pass membrane protein</topology>
    </subcellularLocation>
</comment>
<evidence type="ECO:0000256" key="4">
    <source>
        <dbReference type="ARBA" id="ARBA00022989"/>
    </source>
</evidence>
<dbReference type="PANTHER" id="PTHR30625:SF11">
    <property type="entry name" value="MOTA_TOLQ_EXBB PROTON CHANNEL DOMAIN-CONTAINING PROTEIN"/>
    <property type="match status" value="1"/>
</dbReference>
<feature type="transmembrane region" description="Helical" evidence="7">
    <location>
        <begin position="55"/>
        <end position="75"/>
    </location>
</feature>
<evidence type="ECO:0000256" key="3">
    <source>
        <dbReference type="ARBA" id="ARBA00022692"/>
    </source>
</evidence>
<comment type="similarity">
    <text evidence="6">Belongs to the exbB/tolQ family.</text>
</comment>
<evidence type="ECO:0000256" key="1">
    <source>
        <dbReference type="ARBA" id="ARBA00004651"/>
    </source>
</evidence>
<dbReference type="PANTHER" id="PTHR30625">
    <property type="entry name" value="PROTEIN TOLQ"/>
    <property type="match status" value="1"/>
</dbReference>
<feature type="domain" description="MotA/TolQ/ExbB proton channel" evidence="8">
    <location>
        <begin position="48"/>
        <end position="124"/>
    </location>
</feature>
<dbReference type="PATRIC" id="fig|28229.4.peg.584"/>